<organism evidence="2 3">
    <name type="scientific">Marasmius tenuissimus</name>
    <dbReference type="NCBI Taxonomy" id="585030"/>
    <lineage>
        <taxon>Eukaryota</taxon>
        <taxon>Fungi</taxon>
        <taxon>Dikarya</taxon>
        <taxon>Basidiomycota</taxon>
        <taxon>Agaricomycotina</taxon>
        <taxon>Agaricomycetes</taxon>
        <taxon>Agaricomycetidae</taxon>
        <taxon>Agaricales</taxon>
        <taxon>Marasmiineae</taxon>
        <taxon>Marasmiaceae</taxon>
        <taxon>Marasmius</taxon>
    </lineage>
</organism>
<evidence type="ECO:0000256" key="1">
    <source>
        <dbReference type="SAM" id="MobiDB-lite"/>
    </source>
</evidence>
<proteinExistence type="predicted"/>
<dbReference type="Proteomes" id="UP001437256">
    <property type="component" value="Unassembled WGS sequence"/>
</dbReference>
<accession>A0ABR2ZD68</accession>
<dbReference type="EMBL" id="JBBXMP010000240">
    <property type="protein sequence ID" value="KAL0059248.1"/>
    <property type="molecule type" value="Genomic_DNA"/>
</dbReference>
<reference evidence="2 3" key="1">
    <citation type="submission" date="2024-05" db="EMBL/GenBank/DDBJ databases">
        <title>A draft genome resource for the thread blight pathogen Marasmius tenuissimus strain MS-2.</title>
        <authorList>
            <person name="Yulfo-Soto G.E."/>
            <person name="Baruah I.K."/>
            <person name="Amoako-Attah I."/>
            <person name="Bukari Y."/>
            <person name="Meinhardt L.W."/>
            <person name="Bailey B.A."/>
            <person name="Cohen S.P."/>
        </authorList>
    </citation>
    <scope>NUCLEOTIDE SEQUENCE [LARGE SCALE GENOMIC DNA]</scope>
    <source>
        <strain evidence="2 3">MS-2</strain>
    </source>
</reference>
<name>A0ABR2ZD68_9AGAR</name>
<protein>
    <submittedName>
        <fullName evidence="2">Uncharacterized protein</fullName>
    </submittedName>
</protein>
<keyword evidence="3" id="KW-1185">Reference proteome</keyword>
<gene>
    <name evidence="2" type="ORF">AAF712_014026</name>
</gene>
<evidence type="ECO:0000313" key="3">
    <source>
        <dbReference type="Proteomes" id="UP001437256"/>
    </source>
</evidence>
<sequence length="325" mass="34797">MPVSSTNALSRRSWTLAPPNHNMPTVSSLSLSFISTPSTPTNTPLPNLTLIISTQTLTWGSLPTTSDKKTDVLSATIELDEDTRRNGRHTVLCSVRYGARRLFCSEAAVLVVFLRDKALNGLIVGSPDGYLGVSRVGSLVEEIREQQTSRQGELDPEDEGAPQVDKMSTKRDIGTPNKQTLHLGLARSTDQCLGISISTLSGNAKRSESLTGRSGSIPYGVRHKAEHCGNAAGGSKVHLLCAQILVFWVPIDKCVTLLSEARETAEVALGKRGKDDGMAATDMEVAIGSLSVFDSFNTVATSSPRPTSISTLDPSIMTNCRRGDD</sequence>
<evidence type="ECO:0000313" key="2">
    <source>
        <dbReference type="EMBL" id="KAL0059248.1"/>
    </source>
</evidence>
<comment type="caution">
    <text evidence="2">The sequence shown here is derived from an EMBL/GenBank/DDBJ whole genome shotgun (WGS) entry which is preliminary data.</text>
</comment>
<feature type="region of interest" description="Disordered" evidence="1">
    <location>
        <begin position="144"/>
        <end position="177"/>
    </location>
</feature>